<comment type="cofactor">
    <cofactor evidence="11">
        <name>Mg(2+)</name>
        <dbReference type="ChEBI" id="CHEBI:18420"/>
    </cofactor>
    <text evidence="11">Binds 1 Mg(2+) ion per subunit.</text>
</comment>
<evidence type="ECO:0000313" key="12">
    <source>
        <dbReference type="EMBL" id="TCO81138.1"/>
    </source>
</evidence>
<dbReference type="HAMAP" id="MF_00109">
    <property type="entry name" value="Shikimate_kinase"/>
    <property type="match status" value="1"/>
</dbReference>
<dbReference type="InterPro" id="IPR031322">
    <property type="entry name" value="Shikimate/glucono_kinase"/>
</dbReference>
<dbReference type="EC" id="2.7.1.71" evidence="3 11"/>
<evidence type="ECO:0000256" key="3">
    <source>
        <dbReference type="ARBA" id="ARBA00012154"/>
    </source>
</evidence>
<dbReference type="PRINTS" id="PR01100">
    <property type="entry name" value="SHIKIMTKNASE"/>
</dbReference>
<keyword evidence="8 11" id="KW-0067">ATP-binding</keyword>
<dbReference type="PROSITE" id="PS01128">
    <property type="entry name" value="SHIKIMATE_KINASE"/>
    <property type="match status" value="1"/>
</dbReference>
<evidence type="ECO:0000256" key="5">
    <source>
        <dbReference type="ARBA" id="ARBA00022679"/>
    </source>
</evidence>
<evidence type="ECO:0000256" key="2">
    <source>
        <dbReference type="ARBA" id="ARBA00006997"/>
    </source>
</evidence>
<comment type="similarity">
    <text evidence="2 11">Belongs to the shikimate kinase family.</text>
</comment>
<protein>
    <recommendedName>
        <fullName evidence="3 11">Shikimate kinase</fullName>
        <shortName evidence="11">SK</shortName>
        <ecNumber evidence="3 11">2.7.1.71</ecNumber>
    </recommendedName>
</protein>
<dbReference type="GO" id="GO:0009073">
    <property type="term" value="P:aromatic amino acid family biosynthetic process"/>
    <property type="evidence" value="ECO:0007669"/>
    <property type="project" value="UniProtKB-KW"/>
</dbReference>
<dbReference type="EMBL" id="SLWY01000010">
    <property type="protein sequence ID" value="TCO81138.1"/>
    <property type="molecule type" value="Genomic_DNA"/>
</dbReference>
<proteinExistence type="inferred from homology"/>
<dbReference type="GO" id="GO:0000287">
    <property type="term" value="F:magnesium ion binding"/>
    <property type="evidence" value="ECO:0007669"/>
    <property type="project" value="UniProtKB-UniRule"/>
</dbReference>
<keyword evidence="13" id="KW-1185">Reference proteome</keyword>
<evidence type="ECO:0000256" key="9">
    <source>
        <dbReference type="ARBA" id="ARBA00023141"/>
    </source>
</evidence>
<dbReference type="InterPro" id="IPR000623">
    <property type="entry name" value="Shikimate_kinase/TSH1"/>
</dbReference>
<dbReference type="InterPro" id="IPR023000">
    <property type="entry name" value="Shikimate_kinase_CS"/>
</dbReference>
<feature type="binding site" evidence="11">
    <location>
        <position position="121"/>
    </location>
    <ligand>
        <name>ATP</name>
        <dbReference type="ChEBI" id="CHEBI:30616"/>
    </ligand>
</feature>
<comment type="subunit">
    <text evidence="11">Monomer.</text>
</comment>
<dbReference type="GO" id="GO:0005524">
    <property type="term" value="F:ATP binding"/>
    <property type="evidence" value="ECO:0007669"/>
    <property type="project" value="UniProtKB-UniRule"/>
</dbReference>
<feature type="binding site" evidence="11">
    <location>
        <position position="37"/>
    </location>
    <ligand>
        <name>substrate</name>
    </ligand>
</feature>
<keyword evidence="7 11" id="KW-0418">Kinase</keyword>
<evidence type="ECO:0000256" key="1">
    <source>
        <dbReference type="ARBA" id="ARBA00004842"/>
    </source>
</evidence>
<reference evidence="12 13" key="1">
    <citation type="submission" date="2019-03" db="EMBL/GenBank/DDBJ databases">
        <title>Genomic Encyclopedia of Type Strains, Phase IV (KMG-IV): sequencing the most valuable type-strain genomes for metagenomic binning, comparative biology and taxonomic classification.</title>
        <authorList>
            <person name="Goeker M."/>
        </authorList>
    </citation>
    <scope>NUCLEOTIDE SEQUENCE [LARGE SCALE GENOMIC DNA]</scope>
    <source>
        <strain evidence="12 13">DSM 25287</strain>
    </source>
</reference>
<comment type="catalytic activity">
    <reaction evidence="10 11">
        <text>shikimate + ATP = 3-phosphoshikimate + ADP + H(+)</text>
        <dbReference type="Rhea" id="RHEA:13121"/>
        <dbReference type="ChEBI" id="CHEBI:15378"/>
        <dbReference type="ChEBI" id="CHEBI:30616"/>
        <dbReference type="ChEBI" id="CHEBI:36208"/>
        <dbReference type="ChEBI" id="CHEBI:145989"/>
        <dbReference type="ChEBI" id="CHEBI:456216"/>
        <dbReference type="EC" id="2.7.1.71"/>
    </reaction>
</comment>
<gene>
    <name evidence="11" type="primary">aroK</name>
    <name evidence="12" type="ORF">EV699_110164</name>
</gene>
<feature type="binding site" evidence="11">
    <location>
        <begin position="15"/>
        <end position="20"/>
    </location>
    <ligand>
        <name>ATP</name>
        <dbReference type="ChEBI" id="CHEBI:30616"/>
    </ligand>
</feature>
<dbReference type="PANTHER" id="PTHR21087">
    <property type="entry name" value="SHIKIMATE KINASE"/>
    <property type="match status" value="1"/>
</dbReference>
<dbReference type="OrthoDB" id="9800332at2"/>
<dbReference type="PANTHER" id="PTHR21087:SF16">
    <property type="entry name" value="SHIKIMATE KINASE 1, CHLOROPLASTIC"/>
    <property type="match status" value="1"/>
</dbReference>
<evidence type="ECO:0000256" key="8">
    <source>
        <dbReference type="ARBA" id="ARBA00022840"/>
    </source>
</evidence>
<keyword evidence="11" id="KW-0460">Magnesium</keyword>
<evidence type="ECO:0000256" key="10">
    <source>
        <dbReference type="ARBA" id="ARBA00048567"/>
    </source>
</evidence>
<dbReference type="UniPathway" id="UPA00053">
    <property type="reaction ID" value="UER00088"/>
</dbReference>
<sequence length="173" mass="18959">MLSAHQNIFLIGPMGAGKTTVGRLLAQTLAKTFLDSDREIETRTGASIPLIFELEGEAGFRAREKAMIDELTRRDGVVLATGGGAILDPDNRRALAGRGLVVYLETSVDEQLRRTARDENRPLLRTADPRGRLEELLRIRAPLYREIADLTVNTDGLLGRRVAAMIGTHLASL</sequence>
<dbReference type="GO" id="GO:0005829">
    <property type="term" value="C:cytosol"/>
    <property type="evidence" value="ECO:0007669"/>
    <property type="project" value="TreeGrafter"/>
</dbReference>
<keyword evidence="4 11" id="KW-0028">Amino-acid biosynthesis</keyword>
<evidence type="ECO:0000256" key="6">
    <source>
        <dbReference type="ARBA" id="ARBA00022741"/>
    </source>
</evidence>
<dbReference type="Pfam" id="PF01202">
    <property type="entry name" value="SKI"/>
    <property type="match status" value="1"/>
</dbReference>
<dbReference type="Proteomes" id="UP000295765">
    <property type="component" value="Unassembled WGS sequence"/>
</dbReference>
<evidence type="ECO:0000256" key="4">
    <source>
        <dbReference type="ARBA" id="ARBA00022605"/>
    </source>
</evidence>
<dbReference type="Gene3D" id="3.40.50.300">
    <property type="entry name" value="P-loop containing nucleotide triphosphate hydrolases"/>
    <property type="match status" value="1"/>
</dbReference>
<name>A0A4R2LE43_9GAMM</name>
<keyword evidence="6 11" id="KW-0547">Nucleotide-binding</keyword>
<keyword evidence="11" id="KW-0963">Cytoplasm</keyword>
<feature type="binding site" evidence="11">
    <location>
        <position position="19"/>
    </location>
    <ligand>
        <name>Mg(2+)</name>
        <dbReference type="ChEBI" id="CHEBI:18420"/>
    </ligand>
</feature>
<keyword evidence="5 11" id="KW-0808">Transferase</keyword>
<accession>A0A4R2LE43</accession>
<comment type="caution">
    <text evidence="11">Lacks conserved residue(s) required for the propagation of feature annotation.</text>
</comment>
<comment type="function">
    <text evidence="11">Catalyzes the specific phosphorylation of the 3-hydroxyl group of shikimic acid using ATP as a cosubstrate.</text>
</comment>
<keyword evidence="9 11" id="KW-0057">Aromatic amino acid biosynthesis</keyword>
<organism evidence="12 13">
    <name type="scientific">Plasticicumulans lactativorans</name>
    <dbReference type="NCBI Taxonomy" id="1133106"/>
    <lineage>
        <taxon>Bacteria</taxon>
        <taxon>Pseudomonadati</taxon>
        <taxon>Pseudomonadota</taxon>
        <taxon>Gammaproteobacteria</taxon>
        <taxon>Candidatus Competibacteraceae</taxon>
        <taxon>Plasticicumulans</taxon>
    </lineage>
</organism>
<comment type="caution">
    <text evidence="12">The sequence shown here is derived from an EMBL/GenBank/DDBJ whole genome shotgun (WGS) entry which is preliminary data.</text>
</comment>
<dbReference type="InterPro" id="IPR027417">
    <property type="entry name" value="P-loop_NTPase"/>
</dbReference>
<keyword evidence="11" id="KW-0479">Metal-binding</keyword>
<feature type="binding site" evidence="11">
    <location>
        <position position="61"/>
    </location>
    <ligand>
        <name>substrate</name>
    </ligand>
</feature>
<evidence type="ECO:0000256" key="11">
    <source>
        <dbReference type="HAMAP-Rule" id="MF_00109"/>
    </source>
</evidence>
<feature type="binding site" evidence="11">
    <location>
        <position position="83"/>
    </location>
    <ligand>
        <name>substrate</name>
    </ligand>
</feature>
<dbReference type="GO" id="GO:0009423">
    <property type="term" value="P:chorismate biosynthetic process"/>
    <property type="evidence" value="ECO:0007669"/>
    <property type="project" value="UniProtKB-UniRule"/>
</dbReference>
<evidence type="ECO:0000256" key="7">
    <source>
        <dbReference type="ARBA" id="ARBA00022777"/>
    </source>
</evidence>
<feature type="binding site" evidence="11">
    <location>
        <position position="140"/>
    </location>
    <ligand>
        <name>substrate</name>
    </ligand>
</feature>
<dbReference type="GO" id="GO:0008652">
    <property type="term" value="P:amino acid biosynthetic process"/>
    <property type="evidence" value="ECO:0007669"/>
    <property type="project" value="UniProtKB-KW"/>
</dbReference>
<comment type="pathway">
    <text evidence="1 11">Metabolic intermediate biosynthesis; chorismate biosynthesis; chorismate from D-erythrose 4-phosphate and phosphoenolpyruvate: step 5/7.</text>
</comment>
<dbReference type="AlphaFoldDB" id="A0A4R2LE43"/>
<dbReference type="NCBIfam" id="NF003456">
    <property type="entry name" value="PRK05057.1"/>
    <property type="match status" value="1"/>
</dbReference>
<comment type="subcellular location">
    <subcellularLocation>
        <location evidence="11">Cytoplasm</location>
    </subcellularLocation>
</comment>
<evidence type="ECO:0000313" key="13">
    <source>
        <dbReference type="Proteomes" id="UP000295765"/>
    </source>
</evidence>
<dbReference type="GO" id="GO:0004765">
    <property type="term" value="F:shikimate kinase activity"/>
    <property type="evidence" value="ECO:0007669"/>
    <property type="project" value="UniProtKB-UniRule"/>
</dbReference>
<dbReference type="RefSeq" id="WP_132542405.1">
    <property type="nucleotide sequence ID" value="NZ_SLWY01000010.1"/>
</dbReference>
<dbReference type="SUPFAM" id="SSF52540">
    <property type="entry name" value="P-loop containing nucleoside triphosphate hydrolases"/>
    <property type="match status" value="1"/>
</dbReference>
<dbReference type="CDD" id="cd00464">
    <property type="entry name" value="SK"/>
    <property type="match status" value="1"/>
</dbReference>